<dbReference type="AlphaFoldDB" id="A0A0C3EJE9"/>
<sequence length="273" mass="29318">MTLRDIRIVAQFGLHPYSPSSRQVSPCILYLKVSWSTGSHECVQGLILMRPHQWMSPMTPYRHFGGLPGGCTMWAHPRCDLDPIASMAGSVDIPVMFRRVSVWLRDSRASQSSALTAPSSGSVRTICGIGGWPRRHCQQCLLHSIRVNVTAARRAVLTISVSISITIAVASPLALSTQCNRLACSTVCLGITISRALDISASFPSPCTSVCAFDASVSSPTPFGLSGGVLALRLDISASVLMLWASPCPIDASTWVSMPFVSMTPRFASPALR</sequence>
<gene>
    <name evidence="1" type="ORF">SCLCIDRAFT_20303</name>
</gene>
<protein>
    <submittedName>
        <fullName evidence="1">Uncharacterized protein</fullName>
    </submittedName>
</protein>
<dbReference type="HOGENOM" id="CLU_1019996_0_0_1"/>
<reference evidence="1 2" key="1">
    <citation type="submission" date="2014-04" db="EMBL/GenBank/DDBJ databases">
        <authorList>
            <consortium name="DOE Joint Genome Institute"/>
            <person name="Kuo A."/>
            <person name="Kohler A."/>
            <person name="Nagy L.G."/>
            <person name="Floudas D."/>
            <person name="Copeland A."/>
            <person name="Barry K.W."/>
            <person name="Cichocki N."/>
            <person name="Veneault-Fourrey C."/>
            <person name="LaButti K."/>
            <person name="Lindquist E.A."/>
            <person name="Lipzen A."/>
            <person name="Lundell T."/>
            <person name="Morin E."/>
            <person name="Murat C."/>
            <person name="Sun H."/>
            <person name="Tunlid A."/>
            <person name="Henrissat B."/>
            <person name="Grigoriev I.V."/>
            <person name="Hibbett D.S."/>
            <person name="Martin F."/>
            <person name="Nordberg H.P."/>
            <person name="Cantor M.N."/>
            <person name="Hua S.X."/>
        </authorList>
    </citation>
    <scope>NUCLEOTIDE SEQUENCE [LARGE SCALE GENOMIC DNA]</scope>
    <source>
        <strain evidence="1 2">Foug A</strain>
    </source>
</reference>
<dbReference type="InParanoid" id="A0A0C3EJE9"/>
<dbReference type="Proteomes" id="UP000053989">
    <property type="component" value="Unassembled WGS sequence"/>
</dbReference>
<proteinExistence type="predicted"/>
<organism evidence="1 2">
    <name type="scientific">Scleroderma citrinum Foug A</name>
    <dbReference type="NCBI Taxonomy" id="1036808"/>
    <lineage>
        <taxon>Eukaryota</taxon>
        <taxon>Fungi</taxon>
        <taxon>Dikarya</taxon>
        <taxon>Basidiomycota</taxon>
        <taxon>Agaricomycotina</taxon>
        <taxon>Agaricomycetes</taxon>
        <taxon>Agaricomycetidae</taxon>
        <taxon>Boletales</taxon>
        <taxon>Sclerodermatineae</taxon>
        <taxon>Sclerodermataceae</taxon>
        <taxon>Scleroderma</taxon>
    </lineage>
</organism>
<name>A0A0C3EJE9_9AGAM</name>
<accession>A0A0C3EJE9</accession>
<evidence type="ECO:0000313" key="2">
    <source>
        <dbReference type="Proteomes" id="UP000053989"/>
    </source>
</evidence>
<reference evidence="2" key="2">
    <citation type="submission" date="2015-01" db="EMBL/GenBank/DDBJ databases">
        <title>Evolutionary Origins and Diversification of the Mycorrhizal Mutualists.</title>
        <authorList>
            <consortium name="DOE Joint Genome Institute"/>
            <consortium name="Mycorrhizal Genomics Consortium"/>
            <person name="Kohler A."/>
            <person name="Kuo A."/>
            <person name="Nagy L.G."/>
            <person name="Floudas D."/>
            <person name="Copeland A."/>
            <person name="Barry K.W."/>
            <person name="Cichocki N."/>
            <person name="Veneault-Fourrey C."/>
            <person name="LaButti K."/>
            <person name="Lindquist E.A."/>
            <person name="Lipzen A."/>
            <person name="Lundell T."/>
            <person name="Morin E."/>
            <person name="Murat C."/>
            <person name="Riley R."/>
            <person name="Ohm R."/>
            <person name="Sun H."/>
            <person name="Tunlid A."/>
            <person name="Henrissat B."/>
            <person name="Grigoriev I.V."/>
            <person name="Hibbett D.S."/>
            <person name="Martin F."/>
        </authorList>
    </citation>
    <scope>NUCLEOTIDE SEQUENCE [LARGE SCALE GENOMIC DNA]</scope>
    <source>
        <strain evidence="2">Foug A</strain>
    </source>
</reference>
<dbReference type="EMBL" id="KN822009">
    <property type="protein sequence ID" value="KIM68374.1"/>
    <property type="molecule type" value="Genomic_DNA"/>
</dbReference>
<keyword evidence="2" id="KW-1185">Reference proteome</keyword>
<evidence type="ECO:0000313" key="1">
    <source>
        <dbReference type="EMBL" id="KIM68374.1"/>
    </source>
</evidence>